<dbReference type="GO" id="GO:0035145">
    <property type="term" value="C:exon-exon junction complex"/>
    <property type="evidence" value="ECO:0007669"/>
    <property type="project" value="InterPro"/>
</dbReference>
<evidence type="ECO:0000256" key="13">
    <source>
        <dbReference type="SAM" id="MobiDB-lite"/>
    </source>
</evidence>
<proteinExistence type="inferred from homology"/>
<feature type="compositionally biased region" description="Basic and acidic residues" evidence="13">
    <location>
        <begin position="279"/>
        <end position="288"/>
    </location>
</feature>
<evidence type="ECO:0000256" key="12">
    <source>
        <dbReference type="ARBA" id="ARBA00023242"/>
    </source>
</evidence>
<feature type="region of interest" description="Disordered" evidence="13">
    <location>
        <begin position="269"/>
        <end position="288"/>
    </location>
</feature>
<evidence type="ECO:0000256" key="6">
    <source>
        <dbReference type="ARBA" id="ARBA00022664"/>
    </source>
</evidence>
<dbReference type="Proteomes" id="UP000008022">
    <property type="component" value="Unassembled WGS sequence"/>
</dbReference>
<dbReference type="AlphaFoldDB" id="A0A0E0PQD3"/>
<dbReference type="SMART" id="SM01044">
    <property type="entry name" value="Btz"/>
    <property type="match status" value="1"/>
</dbReference>
<feature type="region of interest" description="Disordered" evidence="13">
    <location>
        <begin position="1"/>
        <end position="92"/>
    </location>
</feature>
<dbReference type="GO" id="GO:0003729">
    <property type="term" value="F:mRNA binding"/>
    <property type="evidence" value="ECO:0007669"/>
    <property type="project" value="InterPro"/>
</dbReference>
<evidence type="ECO:0000313" key="15">
    <source>
        <dbReference type="EnsemblPlants" id="ORUFI05G25360.3"/>
    </source>
</evidence>
<evidence type="ECO:0000256" key="7">
    <source>
        <dbReference type="ARBA" id="ARBA00022816"/>
    </source>
</evidence>
<comment type="similarity">
    <text evidence="3">Belongs to the CASC3 family.</text>
</comment>
<feature type="compositionally biased region" description="Acidic residues" evidence="13">
    <location>
        <begin position="68"/>
        <end position="91"/>
    </location>
</feature>
<dbReference type="GO" id="GO:0006397">
    <property type="term" value="P:mRNA processing"/>
    <property type="evidence" value="ECO:0007669"/>
    <property type="project" value="UniProtKB-KW"/>
</dbReference>
<evidence type="ECO:0000313" key="16">
    <source>
        <dbReference type="Proteomes" id="UP000008022"/>
    </source>
</evidence>
<comment type="subcellular location">
    <subcellularLocation>
        <location evidence="2">Cytoplasm</location>
    </subcellularLocation>
    <subcellularLocation>
        <location evidence="1">Nucleus</location>
    </subcellularLocation>
</comment>
<evidence type="ECO:0000259" key="14">
    <source>
        <dbReference type="SMART" id="SM01044"/>
    </source>
</evidence>
<dbReference type="GO" id="GO:0008380">
    <property type="term" value="P:RNA splicing"/>
    <property type="evidence" value="ECO:0007669"/>
    <property type="project" value="UniProtKB-KW"/>
</dbReference>
<evidence type="ECO:0000256" key="10">
    <source>
        <dbReference type="ARBA" id="ARBA00023161"/>
    </source>
</evidence>
<keyword evidence="9" id="KW-0694">RNA-binding</keyword>
<keyword evidence="8" id="KW-0810">Translation regulation</keyword>
<feature type="compositionally biased region" description="Polar residues" evidence="13">
    <location>
        <begin position="371"/>
        <end position="380"/>
    </location>
</feature>
<keyword evidence="10" id="KW-0866">Nonsense-mediated mRNA decay</keyword>
<keyword evidence="11" id="KW-0508">mRNA splicing</keyword>
<name>A0A0E0PQD3_ORYRU</name>
<feature type="compositionally biased region" description="Acidic residues" evidence="13">
    <location>
        <begin position="33"/>
        <end position="44"/>
    </location>
</feature>
<sequence length="639" mass="70280">MADREKAEETEEEYESDLDDAPLPAVRRRDAASDDEEEEEEEEEGARPSPPTKAGSDAESDGQGAAEVYDDDDAYEDDEGYEEYGEVYEEFEQGRGVAGGVATGAVAAAGEEAGMGMKGEAEGEASAAAAEGEEGKKGSEPYAVPTAGAFYMHDDRFQEARGHGRQRRMVGDRRLWNAKEDQAWVHDRFDEMNLHDFHNDYTRRRPRGRFRGRGGAPVGKVRGGSRDNFRGNRSQTYYRDGAKNYIYVPKEPHSYHDNTKKVQQVLNDNGKNRTIKPPNPRDGDANNFDFVRKESRPLYGNAKSNKSAPRVVRGRGSKRYQPRWRSTAEISSEHNNKSQNLENTSSNANLGKHQHQASNSQPERGFPMKQSFASNLNSASPPFYPSRPSHQELPVSQRGDGQPSTTTRHFSSPIGMEHVSPTPQYGPLLRGKAFVPSAGHGKLHAEVPIKGMDHPSFHSSTSSSTSQFPVATNQVTGNSAKSPHPIVQQRDNIVTREKNMLLLCMVELKFLGLQDHLVTKISMEPLHYFQFGGQHPGGTGVPSIGMALPGFVSQQQLGLSNSEMTWLPILAGASGALGATYGSPYITVDGSYYPRTSEHASSSVSLREPSASSQLKSQEITEALNDELSQRQHKPRSGV</sequence>
<accession>A0A0E0PQD3</accession>
<feature type="region of interest" description="Disordered" evidence="13">
    <location>
        <begin position="600"/>
        <end position="639"/>
    </location>
</feature>
<reference evidence="16" key="1">
    <citation type="submission" date="2013-06" db="EMBL/GenBank/DDBJ databases">
        <authorList>
            <person name="Zhao Q."/>
        </authorList>
    </citation>
    <scope>NUCLEOTIDE SEQUENCE</scope>
    <source>
        <strain evidence="16">cv. W1943</strain>
    </source>
</reference>
<keyword evidence="7" id="KW-0509">mRNA transport</keyword>
<feature type="compositionally biased region" description="Acidic residues" evidence="13">
    <location>
        <begin position="8"/>
        <end position="20"/>
    </location>
</feature>
<dbReference type="InterPro" id="IPR044796">
    <property type="entry name" value="MLN51_plant"/>
</dbReference>
<keyword evidence="4" id="KW-0813">Transport</keyword>
<dbReference type="GO" id="GO:0051028">
    <property type="term" value="P:mRNA transport"/>
    <property type="evidence" value="ECO:0007669"/>
    <property type="project" value="UniProtKB-KW"/>
</dbReference>
<organism evidence="15 16">
    <name type="scientific">Oryza rufipogon</name>
    <name type="common">Brownbeard rice</name>
    <name type="synonym">Asian wild rice</name>
    <dbReference type="NCBI Taxonomy" id="4529"/>
    <lineage>
        <taxon>Eukaryota</taxon>
        <taxon>Viridiplantae</taxon>
        <taxon>Streptophyta</taxon>
        <taxon>Embryophyta</taxon>
        <taxon>Tracheophyta</taxon>
        <taxon>Spermatophyta</taxon>
        <taxon>Magnoliopsida</taxon>
        <taxon>Liliopsida</taxon>
        <taxon>Poales</taxon>
        <taxon>Poaceae</taxon>
        <taxon>BOP clade</taxon>
        <taxon>Oryzoideae</taxon>
        <taxon>Oryzeae</taxon>
        <taxon>Oryzinae</taxon>
        <taxon>Oryza</taxon>
    </lineage>
</organism>
<feature type="compositionally biased region" description="Polar residues" evidence="13">
    <location>
        <begin position="600"/>
        <end position="620"/>
    </location>
</feature>
<evidence type="ECO:0000256" key="2">
    <source>
        <dbReference type="ARBA" id="ARBA00004496"/>
    </source>
</evidence>
<keyword evidence="6" id="KW-0507">mRNA processing</keyword>
<dbReference type="GO" id="GO:0006417">
    <property type="term" value="P:regulation of translation"/>
    <property type="evidence" value="ECO:0007669"/>
    <property type="project" value="UniProtKB-KW"/>
</dbReference>
<dbReference type="PANTHER" id="PTHR46837">
    <property type="entry name" value="PROTEIN MLN51 HOMOLOG"/>
    <property type="match status" value="1"/>
</dbReference>
<dbReference type="InterPro" id="IPR018545">
    <property type="entry name" value="Btz_dom"/>
</dbReference>
<dbReference type="Pfam" id="PF09405">
    <property type="entry name" value="Btz"/>
    <property type="match status" value="1"/>
</dbReference>
<dbReference type="GO" id="GO:0005737">
    <property type="term" value="C:cytoplasm"/>
    <property type="evidence" value="ECO:0007669"/>
    <property type="project" value="UniProtKB-SubCell"/>
</dbReference>
<evidence type="ECO:0000256" key="8">
    <source>
        <dbReference type="ARBA" id="ARBA00022845"/>
    </source>
</evidence>
<evidence type="ECO:0000256" key="11">
    <source>
        <dbReference type="ARBA" id="ARBA00023187"/>
    </source>
</evidence>
<keyword evidence="16" id="KW-1185">Reference proteome</keyword>
<feature type="compositionally biased region" description="Basic residues" evidence="13">
    <location>
        <begin position="312"/>
        <end position="322"/>
    </location>
</feature>
<evidence type="ECO:0000256" key="5">
    <source>
        <dbReference type="ARBA" id="ARBA00022490"/>
    </source>
</evidence>
<protein>
    <recommendedName>
        <fullName evidence="14">Btz domain-containing protein</fullName>
    </recommendedName>
</protein>
<feature type="domain" description="Btz" evidence="14">
    <location>
        <begin position="108"/>
        <end position="216"/>
    </location>
</feature>
<dbReference type="EnsemblPlants" id="ORUFI05G25360.3">
    <property type="protein sequence ID" value="ORUFI05G25360.3"/>
    <property type="gene ID" value="ORUFI05G25360"/>
</dbReference>
<feature type="region of interest" description="Disordered" evidence="13">
    <location>
        <begin position="113"/>
        <end position="140"/>
    </location>
</feature>
<dbReference type="GO" id="GO:0000184">
    <property type="term" value="P:nuclear-transcribed mRNA catabolic process, nonsense-mediated decay"/>
    <property type="evidence" value="ECO:0007669"/>
    <property type="project" value="UniProtKB-KW"/>
</dbReference>
<evidence type="ECO:0000256" key="1">
    <source>
        <dbReference type="ARBA" id="ARBA00004123"/>
    </source>
</evidence>
<dbReference type="PANTHER" id="PTHR46837:SF10">
    <property type="entry name" value="OS05G0534600 PROTEIN"/>
    <property type="match status" value="1"/>
</dbReference>
<feature type="region of interest" description="Disordered" evidence="13">
    <location>
        <begin position="205"/>
        <end position="232"/>
    </location>
</feature>
<evidence type="ECO:0000256" key="4">
    <source>
        <dbReference type="ARBA" id="ARBA00022448"/>
    </source>
</evidence>
<keyword evidence="5" id="KW-0963">Cytoplasm</keyword>
<dbReference type="Gramene" id="ORUFI05G25360.3">
    <property type="protein sequence ID" value="ORUFI05G25360.3"/>
    <property type="gene ID" value="ORUFI05G25360"/>
</dbReference>
<evidence type="ECO:0000256" key="3">
    <source>
        <dbReference type="ARBA" id="ARBA00009548"/>
    </source>
</evidence>
<evidence type="ECO:0000256" key="9">
    <source>
        <dbReference type="ARBA" id="ARBA00022884"/>
    </source>
</evidence>
<feature type="compositionally biased region" description="Polar residues" evidence="13">
    <location>
        <begin position="337"/>
        <end position="349"/>
    </location>
</feature>
<feature type="region of interest" description="Disordered" evidence="13">
    <location>
        <begin position="294"/>
        <end position="427"/>
    </location>
</feature>
<keyword evidence="12" id="KW-0539">Nucleus</keyword>
<reference evidence="15" key="2">
    <citation type="submission" date="2015-06" db="UniProtKB">
        <authorList>
            <consortium name="EnsemblPlants"/>
        </authorList>
    </citation>
    <scope>IDENTIFICATION</scope>
</reference>